<dbReference type="PRINTS" id="PR01729">
    <property type="entry name" value="SURFACELAYER"/>
</dbReference>
<name>A0ABS1LT40_9LACO</name>
<evidence type="ECO:0000313" key="5">
    <source>
        <dbReference type="Proteomes" id="UP000640912"/>
    </source>
</evidence>
<dbReference type="InterPro" id="IPR024968">
    <property type="entry name" value="SlpA_C_lactobacillus"/>
</dbReference>
<evidence type="ECO:0000256" key="2">
    <source>
        <dbReference type="SAM" id="SignalP"/>
    </source>
</evidence>
<keyword evidence="2" id="KW-0732">Signal</keyword>
<dbReference type="Pfam" id="PF03217">
    <property type="entry name" value="SlpA"/>
    <property type="match status" value="1"/>
</dbReference>
<sequence>MKKNKFILASVAALIAVSPVLSFDSQANTVQAADTNVTNKMIMHTAVAYDKDGNSTGVKYNAFSYARLVASPVKIGDSIYYKVADKDQYLKATNIDGVTRRITHNTYIYSTSTRRTSYQNRWKLYRGQTITTYGGSYRFKNGKHYFRVGGPAKQYVKSYNLGPVIRANTTMAPNNNNTSSNTTTNKPNNSTTNNTQPIGNEETTVTVDANYSTPIITFDKSDNVVKVRTATPGEKFTVDYLENGSRADKVASYIGQFGGEQAIYRIKGTNNWLYSMGVKPASKITLHNYDNENTSMIRFTKDTDLYNADGTLQNIRLIKTSYPWHVDKLVYIWVPSENKVEEFYHLTPTRYWQDVYTLSSNGQYVKDHIALKNDNYVKVSDVHFEQNSVALTPSNTVAEVEAAAKK</sequence>
<feature type="domain" description="S-layer protein C-terminal" evidence="3">
    <location>
        <begin position="92"/>
        <end position="157"/>
    </location>
</feature>
<feature type="region of interest" description="Disordered" evidence="1">
    <location>
        <begin position="170"/>
        <end position="199"/>
    </location>
</feature>
<reference evidence="4 5" key="1">
    <citation type="journal article" date="2021" name="Microorganisms">
        <title>Dual Inhibition of Salmonella enterica and Clostridium perfringens by New Probiotic Candidates Isolated from Chicken Intestinal Mucosa.</title>
        <authorList>
            <person name="Lone A."/>
            <person name="Mottawea W."/>
            <person name="Ait Chait Y."/>
            <person name="Hammami R."/>
        </authorList>
    </citation>
    <scope>NUCLEOTIDE SEQUENCE [LARGE SCALE GENOMIC DNA]</scope>
    <source>
        <strain evidence="4 5">A12</strain>
    </source>
</reference>
<dbReference type="InterPro" id="IPR004903">
    <property type="entry name" value="S-layer_prot"/>
</dbReference>
<feature type="chain" id="PRO_5045637579" evidence="2">
    <location>
        <begin position="23"/>
        <end position="406"/>
    </location>
</feature>
<dbReference type="EMBL" id="JAEHNR010000015">
    <property type="protein sequence ID" value="MBL1071360.1"/>
    <property type="molecule type" value="Genomic_DNA"/>
</dbReference>
<accession>A0ABS1LT40</accession>
<protein>
    <submittedName>
        <fullName evidence="4">SLAP domain-containing protein</fullName>
    </submittedName>
</protein>
<feature type="compositionally biased region" description="Low complexity" evidence="1">
    <location>
        <begin position="170"/>
        <end position="195"/>
    </location>
</feature>
<evidence type="ECO:0000256" key="1">
    <source>
        <dbReference type="SAM" id="MobiDB-lite"/>
    </source>
</evidence>
<comment type="caution">
    <text evidence="4">The sequence shown here is derived from an EMBL/GenBank/DDBJ whole genome shotgun (WGS) entry which is preliminary data.</text>
</comment>
<proteinExistence type="predicted"/>
<organism evidence="4 5">
    <name type="scientific">Lactobacillus kitasatonis</name>
    <dbReference type="NCBI Taxonomy" id="237446"/>
    <lineage>
        <taxon>Bacteria</taxon>
        <taxon>Bacillati</taxon>
        <taxon>Bacillota</taxon>
        <taxon>Bacilli</taxon>
        <taxon>Lactobacillales</taxon>
        <taxon>Lactobacillaceae</taxon>
        <taxon>Lactobacillus</taxon>
    </lineage>
</organism>
<evidence type="ECO:0000259" key="3">
    <source>
        <dbReference type="Pfam" id="PF03217"/>
    </source>
</evidence>
<dbReference type="RefSeq" id="WP_202017575.1">
    <property type="nucleotide sequence ID" value="NZ_JAEHNR010000015.1"/>
</dbReference>
<evidence type="ECO:0000313" key="4">
    <source>
        <dbReference type="EMBL" id="MBL1071360.1"/>
    </source>
</evidence>
<feature type="signal peptide" evidence="2">
    <location>
        <begin position="1"/>
        <end position="22"/>
    </location>
</feature>
<keyword evidence="5" id="KW-1185">Reference proteome</keyword>
<dbReference type="Proteomes" id="UP000640912">
    <property type="component" value="Unassembled WGS sequence"/>
</dbReference>
<gene>
    <name evidence="4" type="ORF">JEM47_02290</name>
</gene>